<dbReference type="HOGENOM" id="CLU_444639_0_0_9"/>
<name>A0A125W566_ENTFL</name>
<protein>
    <submittedName>
        <fullName evidence="1">Uncharacterized protein</fullName>
    </submittedName>
</protein>
<accession>A0A125W566</accession>
<proteinExistence type="predicted"/>
<dbReference type="Proteomes" id="UP000004846">
    <property type="component" value="Unassembled WGS sequence"/>
</dbReference>
<dbReference type="AlphaFoldDB" id="A0A125W566"/>
<reference evidence="1 2" key="1">
    <citation type="submission" date="2010-07" db="EMBL/GenBank/DDBJ databases">
        <authorList>
            <person name="Sid Ahmed O."/>
        </authorList>
    </citation>
    <scope>NUCLEOTIDE SEQUENCE [LARGE SCALE GENOMIC DNA]</scope>
    <source>
        <strain evidence="1 2">TX4248</strain>
    </source>
</reference>
<gene>
    <name evidence="1" type="ORF">HMPREF9498_01876</name>
</gene>
<sequence length="622" mass="73083">MKVYLSNILNKEKPDQYKVKKISNTILNNLREMTIQEFAEELSVNGKTVVLAELSENKLSKMTPIVGQEVVMLDFDNKDENNLYTIEDLEADSFMQENASFIYRTFSDIYSEIDKFRVVFHLDKLVTENQVIEQIYQSLFKKYPQADSSVGQTNRLFFGSNSGYEVIDWDNRLDTTKLAEVRNTDISKEVKAISGEMIDDSIPNYELLKLGRFDIVKEKLGDNYKQEFPDDYNAMNYFKSLDMREFLELPNENPFFDIFHEESEPSASVFYAEKYGIFLYKCFSESHPYCGNIISLLERYLKISSIEVVNLLVELTGSTVTNTSQLGQSKFNAQKFKKELQSGELEENYPELYKYFSRYQVEIPIILDFMYDYVYTDENGELRYLNYYSINNLAKQLARATNKKKISIDRTRQILYHMIVTEVVKKKPEAEIPENIFNNLILEQKKDSNKLRTSNIYEPTNLTDENKDNSEGIAKILRENKVTVGSLSYELVYRLFGEEKAYQDFPQSYEPLIQRKMIKMSKTNSNISQASEKLEKTAVKIIMNEIEKKGYVYEKDVISKLAKARRLKINDTKRKFQKIRVDVYNKYDLERERLTKELYQKFNIEESYTSKVVIYKRDILGR</sequence>
<evidence type="ECO:0000313" key="1">
    <source>
        <dbReference type="EMBL" id="EFM82461.1"/>
    </source>
</evidence>
<dbReference type="EMBL" id="AEBR01000063">
    <property type="protein sequence ID" value="EFM82461.1"/>
    <property type="molecule type" value="Genomic_DNA"/>
</dbReference>
<dbReference type="RefSeq" id="WP_002402275.1">
    <property type="nucleotide sequence ID" value="NZ_GL454461.1"/>
</dbReference>
<evidence type="ECO:0000313" key="2">
    <source>
        <dbReference type="Proteomes" id="UP000004846"/>
    </source>
</evidence>
<organism evidence="1 2">
    <name type="scientific">Enterococcus faecalis TX4248</name>
    <dbReference type="NCBI Taxonomy" id="749495"/>
    <lineage>
        <taxon>Bacteria</taxon>
        <taxon>Bacillati</taxon>
        <taxon>Bacillota</taxon>
        <taxon>Bacilli</taxon>
        <taxon>Lactobacillales</taxon>
        <taxon>Enterococcaceae</taxon>
        <taxon>Enterococcus</taxon>
    </lineage>
</organism>
<comment type="caution">
    <text evidence="1">The sequence shown here is derived from an EMBL/GenBank/DDBJ whole genome shotgun (WGS) entry which is preliminary data.</text>
</comment>